<dbReference type="GO" id="GO:0051301">
    <property type="term" value="P:cell division"/>
    <property type="evidence" value="ECO:0007669"/>
    <property type="project" value="UniProtKB-KW"/>
</dbReference>
<dbReference type="GO" id="GO:0006310">
    <property type="term" value="P:DNA recombination"/>
    <property type="evidence" value="ECO:0007669"/>
    <property type="project" value="UniProtKB-KW"/>
</dbReference>
<gene>
    <name evidence="10" type="ORF">C900_05701</name>
</gene>
<evidence type="ECO:0000256" key="6">
    <source>
        <dbReference type="ARBA" id="ARBA00023172"/>
    </source>
</evidence>
<dbReference type="SUPFAM" id="SSF50249">
    <property type="entry name" value="Nucleic acid-binding proteins"/>
    <property type="match status" value="1"/>
</dbReference>
<keyword evidence="7" id="KW-0234">DNA repair</keyword>
<dbReference type="Pfam" id="PF04679">
    <property type="entry name" value="DNA_ligase_A_C"/>
    <property type="match status" value="1"/>
</dbReference>
<evidence type="ECO:0000256" key="4">
    <source>
        <dbReference type="ARBA" id="ARBA00022723"/>
    </source>
</evidence>
<evidence type="ECO:0000259" key="9">
    <source>
        <dbReference type="Pfam" id="PF04679"/>
    </source>
</evidence>
<reference evidence="10 11" key="1">
    <citation type="submission" date="2012-12" db="EMBL/GenBank/DDBJ databases">
        <title>Genome assembly of Fulvivirga imtechensis AK7.</title>
        <authorList>
            <person name="Nupur N."/>
            <person name="Khatri I."/>
            <person name="Kumar R."/>
            <person name="Subramanian S."/>
            <person name="Pinnaka A."/>
        </authorList>
    </citation>
    <scope>NUCLEOTIDE SEQUENCE [LARGE SCALE GENOMIC DNA]</scope>
    <source>
        <strain evidence="10 11">AK7</strain>
    </source>
</reference>
<dbReference type="GO" id="GO:0003910">
    <property type="term" value="F:DNA ligase (ATP) activity"/>
    <property type="evidence" value="ECO:0007669"/>
    <property type="project" value="UniProtKB-EC"/>
</dbReference>
<dbReference type="GO" id="GO:0006281">
    <property type="term" value="P:DNA repair"/>
    <property type="evidence" value="ECO:0007669"/>
    <property type="project" value="UniProtKB-KW"/>
</dbReference>
<keyword evidence="6" id="KW-0233">DNA recombination</keyword>
<dbReference type="CDD" id="cd07972">
    <property type="entry name" value="OBF_DNA_ligase_Arch_LigB"/>
    <property type="match status" value="1"/>
</dbReference>
<evidence type="ECO:0000313" key="10">
    <source>
        <dbReference type="EMBL" id="ELR68875.1"/>
    </source>
</evidence>
<dbReference type="PANTHER" id="PTHR45674:SF13">
    <property type="entry name" value="DNA LIGASE-RELATED"/>
    <property type="match status" value="1"/>
</dbReference>
<dbReference type="STRING" id="1237149.C900_05701"/>
<evidence type="ECO:0000256" key="8">
    <source>
        <dbReference type="ARBA" id="ARBA00023306"/>
    </source>
</evidence>
<dbReference type="InterPro" id="IPR012309">
    <property type="entry name" value="DNA_ligase_ATP-dep_C"/>
</dbReference>
<dbReference type="PANTHER" id="PTHR45674">
    <property type="entry name" value="DNA LIGASE 1/3 FAMILY MEMBER"/>
    <property type="match status" value="1"/>
</dbReference>
<proteinExistence type="predicted"/>
<name>L8JJA0_9BACT</name>
<keyword evidence="11" id="KW-1185">Reference proteome</keyword>
<dbReference type="AlphaFoldDB" id="L8JJA0"/>
<dbReference type="InterPro" id="IPR050191">
    <property type="entry name" value="ATP-dep_DNA_ligase"/>
</dbReference>
<dbReference type="GO" id="GO:0046872">
    <property type="term" value="F:metal ion binding"/>
    <property type="evidence" value="ECO:0007669"/>
    <property type="project" value="UniProtKB-KW"/>
</dbReference>
<evidence type="ECO:0000256" key="3">
    <source>
        <dbReference type="ARBA" id="ARBA00022618"/>
    </source>
</evidence>
<evidence type="ECO:0000256" key="2">
    <source>
        <dbReference type="ARBA" id="ARBA00022598"/>
    </source>
</evidence>
<dbReference type="InterPro" id="IPR012340">
    <property type="entry name" value="NA-bd_OB-fold"/>
</dbReference>
<evidence type="ECO:0000313" key="11">
    <source>
        <dbReference type="Proteomes" id="UP000011135"/>
    </source>
</evidence>
<keyword evidence="2 10" id="KW-0436">Ligase</keyword>
<feature type="domain" description="DNA ligase ATP-dependent C-terminal" evidence="9">
    <location>
        <begin position="12"/>
        <end position="101"/>
    </location>
</feature>
<dbReference type="Proteomes" id="UP000011135">
    <property type="component" value="Unassembled WGS sequence"/>
</dbReference>
<dbReference type="Gene3D" id="2.40.50.140">
    <property type="entry name" value="Nucleic acid-binding proteins"/>
    <property type="match status" value="1"/>
</dbReference>
<protein>
    <recommendedName>
        <fullName evidence="1">DNA ligase (ATP)</fullName>
        <ecNumber evidence="1">6.5.1.1</ecNumber>
    </recommendedName>
</protein>
<dbReference type="eggNOG" id="COG1793">
    <property type="taxonomic scope" value="Bacteria"/>
</dbReference>
<keyword evidence="5" id="KW-0227">DNA damage</keyword>
<dbReference type="EC" id="6.5.1.1" evidence="1"/>
<dbReference type="EMBL" id="AMZN01000089">
    <property type="protein sequence ID" value="ELR68875.1"/>
    <property type="molecule type" value="Genomic_DNA"/>
</dbReference>
<dbReference type="PATRIC" id="fig|1237149.3.peg.5083"/>
<keyword evidence="3" id="KW-0132">Cell division</keyword>
<sequence>MIYAMRGHGRRANLYTDYTFAVWDNEQLVPFTKAYSGLTDEEIREVDRFVKKNTIDRFGPVRSVAPELVFEIAFEGIARSKRHKSGVALRFPRIKRWRRDKVVEEANTLEDLQQLLDVYG</sequence>
<evidence type="ECO:0000256" key="1">
    <source>
        <dbReference type="ARBA" id="ARBA00012727"/>
    </source>
</evidence>
<evidence type="ECO:0000256" key="7">
    <source>
        <dbReference type="ARBA" id="ARBA00023204"/>
    </source>
</evidence>
<comment type="caution">
    <text evidence="10">The sequence shown here is derived from an EMBL/GenBank/DDBJ whole genome shotgun (WGS) entry which is preliminary data.</text>
</comment>
<evidence type="ECO:0000256" key="5">
    <source>
        <dbReference type="ARBA" id="ARBA00022763"/>
    </source>
</evidence>
<accession>L8JJA0</accession>
<organism evidence="10 11">
    <name type="scientific">Fulvivirga imtechensis AK7</name>
    <dbReference type="NCBI Taxonomy" id="1237149"/>
    <lineage>
        <taxon>Bacteria</taxon>
        <taxon>Pseudomonadati</taxon>
        <taxon>Bacteroidota</taxon>
        <taxon>Cytophagia</taxon>
        <taxon>Cytophagales</taxon>
        <taxon>Fulvivirgaceae</taxon>
        <taxon>Fulvivirga</taxon>
    </lineage>
</organism>
<keyword evidence="4" id="KW-0479">Metal-binding</keyword>
<keyword evidence="8" id="KW-0131">Cell cycle</keyword>